<gene>
    <name evidence="3" type="ORF">CCMA1212_007213</name>
</gene>
<dbReference type="Pfam" id="PF21948">
    <property type="entry name" value="LplA-B_cat"/>
    <property type="match status" value="1"/>
</dbReference>
<dbReference type="Gene3D" id="3.30.930.10">
    <property type="entry name" value="Bira Bifunctional Protein, Domain 2"/>
    <property type="match status" value="1"/>
</dbReference>
<feature type="compositionally biased region" description="Low complexity" evidence="1">
    <location>
        <begin position="37"/>
        <end position="47"/>
    </location>
</feature>
<dbReference type="Proteomes" id="UP001642720">
    <property type="component" value="Unassembled WGS sequence"/>
</dbReference>
<name>A0ABY2GXJ5_9HYPO</name>
<dbReference type="PANTHER" id="PTHR10993">
    <property type="entry name" value="OCTANOYLTRANSFERASE"/>
    <property type="match status" value="1"/>
</dbReference>
<evidence type="ECO:0000313" key="4">
    <source>
        <dbReference type="Proteomes" id="UP001642720"/>
    </source>
</evidence>
<evidence type="ECO:0000313" key="3">
    <source>
        <dbReference type="EMBL" id="TFB00669.1"/>
    </source>
</evidence>
<accession>A0ABY2GXJ5</accession>
<comment type="caution">
    <text evidence="3">The sequence shown here is derived from an EMBL/GenBank/DDBJ whole genome shotgun (WGS) entry which is preliminary data.</text>
</comment>
<dbReference type="PANTHER" id="PTHR10993:SF7">
    <property type="entry name" value="LIPOYLTRANSFERASE 2, MITOCHONDRIAL-RELATED"/>
    <property type="match status" value="1"/>
</dbReference>
<feature type="region of interest" description="Disordered" evidence="1">
    <location>
        <begin position="25"/>
        <end position="47"/>
    </location>
</feature>
<dbReference type="InterPro" id="IPR045864">
    <property type="entry name" value="aa-tRNA-synth_II/BPL/LPL"/>
</dbReference>
<dbReference type="EMBL" id="PPTA01000010">
    <property type="protein sequence ID" value="TFB00669.1"/>
    <property type="molecule type" value="Genomic_DNA"/>
</dbReference>
<protein>
    <recommendedName>
        <fullName evidence="2">BPL/LPL catalytic domain-containing protein</fullName>
    </recommendedName>
</protein>
<proteinExistence type="predicted"/>
<feature type="domain" description="BPL/LPL catalytic" evidence="2">
    <location>
        <begin position="99"/>
        <end position="316"/>
    </location>
</feature>
<dbReference type="GeneID" id="300578836"/>
<evidence type="ECO:0000256" key="1">
    <source>
        <dbReference type="SAM" id="MobiDB-lite"/>
    </source>
</evidence>
<evidence type="ECO:0000259" key="2">
    <source>
        <dbReference type="PROSITE" id="PS51733"/>
    </source>
</evidence>
<dbReference type="SUPFAM" id="SSF55681">
    <property type="entry name" value="Class II aaRS and biotin synthetases"/>
    <property type="match status" value="1"/>
</dbReference>
<dbReference type="RefSeq" id="XP_073556870.1">
    <property type="nucleotide sequence ID" value="XM_073704386.1"/>
</dbReference>
<reference evidence="3 4" key="1">
    <citation type="submission" date="2018-01" db="EMBL/GenBank/DDBJ databases">
        <title>Genome characterization of the sugarcane-associated fungus Trichoderma ghanense CCMA-1212 and their application in lignocelulose bioconversion.</title>
        <authorList>
            <person name="Steindorff A.S."/>
            <person name="Mendes T.D."/>
            <person name="Vilela E.S.D."/>
            <person name="Rodrigues D.S."/>
            <person name="Formighieri E.F."/>
            <person name="Melo I.S."/>
            <person name="Favaro L.C.L."/>
        </authorList>
    </citation>
    <scope>NUCLEOTIDE SEQUENCE [LARGE SCALE GENOMIC DNA]</scope>
    <source>
        <strain evidence="3 4">CCMA-1212</strain>
    </source>
</reference>
<keyword evidence="4" id="KW-1185">Reference proteome</keyword>
<sequence>MWHVPRLQWRTAAAAAASRCHQLQRGAPSIGSRRWQTTTTTTTTTTTPSKASLLEHRHLIGDESTGLTSYEAAEDAQEQHRARFLTWKGLPEKSRAAEDCPRPLLLSFESTPTFTLGRRQEDLTEEQRAHLERPLDVHLLRYPEPINRVFHPLVKKTNRGGLTTYHGPGQLVLWPVLDMHSSLYPKYSVSTFASHLEATTQQFLSELFDIKTYTNRDEPGVWVHASSGQPRKIAALGVHHRRYVTALGTAINIDVAVKGAEGVNPWARFVPCGLEGKLATSVVAELGGAAQGMSFDLRDLARRWAAIFEEGLVDASRRGADLGR</sequence>
<dbReference type="PROSITE" id="PS51733">
    <property type="entry name" value="BPL_LPL_CATALYTIC"/>
    <property type="match status" value="1"/>
</dbReference>
<organism evidence="3 4">
    <name type="scientific">Trichoderma ghanense</name>
    <dbReference type="NCBI Taxonomy" id="65468"/>
    <lineage>
        <taxon>Eukaryota</taxon>
        <taxon>Fungi</taxon>
        <taxon>Dikarya</taxon>
        <taxon>Ascomycota</taxon>
        <taxon>Pezizomycotina</taxon>
        <taxon>Sordariomycetes</taxon>
        <taxon>Hypocreomycetidae</taxon>
        <taxon>Hypocreales</taxon>
        <taxon>Hypocreaceae</taxon>
        <taxon>Trichoderma</taxon>
    </lineage>
</organism>
<dbReference type="InterPro" id="IPR004143">
    <property type="entry name" value="BPL_LPL_catalytic"/>
</dbReference>